<comment type="similarity">
    <text evidence="3 10">Belongs to the acyl-CoA oxidase family.</text>
</comment>
<feature type="domain" description="Acyl-CoA oxidase C-alpha1" evidence="15">
    <location>
        <begin position="281"/>
        <end position="440"/>
    </location>
</feature>
<dbReference type="Pfam" id="PF14749">
    <property type="entry name" value="Acyl-CoA_ox_N"/>
    <property type="match status" value="1"/>
</dbReference>
<keyword evidence="9" id="KW-0576">Peroxisome</keyword>
<dbReference type="Pfam" id="PF22924">
    <property type="entry name" value="ACOX_C_alpha1"/>
    <property type="match status" value="1"/>
</dbReference>
<keyword evidence="7" id="KW-0560">Oxidoreductase</keyword>
<dbReference type="Gene3D" id="2.40.110.10">
    <property type="entry name" value="Butyryl-CoA Dehydrogenase, subunit A, domain 2"/>
    <property type="match status" value="1"/>
</dbReference>
<evidence type="ECO:0000256" key="10">
    <source>
        <dbReference type="PIRNR" id="PIRNR000168"/>
    </source>
</evidence>
<comment type="subcellular location">
    <subcellularLocation>
        <location evidence="2">Peroxisome</location>
    </subcellularLocation>
</comment>
<dbReference type="Gene3D" id="1.10.540.10">
    <property type="entry name" value="Acyl-CoA dehydrogenase/oxidase, N-terminal domain"/>
    <property type="match status" value="1"/>
</dbReference>
<evidence type="ECO:0000256" key="9">
    <source>
        <dbReference type="ARBA" id="ARBA00023140"/>
    </source>
</evidence>
<evidence type="ECO:0000256" key="5">
    <source>
        <dbReference type="ARBA" id="ARBA00022827"/>
    </source>
</evidence>
<evidence type="ECO:0000256" key="1">
    <source>
        <dbReference type="ARBA" id="ARBA00001974"/>
    </source>
</evidence>
<dbReference type="InterPro" id="IPR046373">
    <property type="entry name" value="Acyl-CoA_Oxase/DH_mid-dom_sf"/>
</dbReference>
<evidence type="ECO:0000256" key="8">
    <source>
        <dbReference type="ARBA" id="ARBA00023098"/>
    </source>
</evidence>
<evidence type="ECO:0000256" key="6">
    <source>
        <dbReference type="ARBA" id="ARBA00022832"/>
    </source>
</evidence>
<dbReference type="EMBL" id="SEKV01001049">
    <property type="protein sequence ID" value="TFY52059.1"/>
    <property type="molecule type" value="Genomic_DNA"/>
</dbReference>
<dbReference type="InterPro" id="IPR009100">
    <property type="entry name" value="AcylCoA_DH/oxidase_NM_dom_sf"/>
</dbReference>
<evidence type="ECO:0000259" key="14">
    <source>
        <dbReference type="Pfam" id="PF14749"/>
    </source>
</evidence>
<accession>A0A4Y9XU29</accession>
<evidence type="ECO:0000313" key="16">
    <source>
        <dbReference type="EMBL" id="TFY52059.1"/>
    </source>
</evidence>
<sequence>MLPHERAKRDMAEARVRTTIDVEQVRNLLFGGQSKWDTHARLLRVVSQDPVFDKSERPFLARKDRYKRAISMTNRIYELRDIHGWSIAETAEALDLIDEELPIHLSSATFDPVFMDQCGPYLREKYGELVVNRGIQGTYLQTELAHGSDVASLETTATYIPEAKEFEVHSPTLTSTKWWAGAAGRTATHGVVQAQLILPGGKSMGPHLFLVQLRSLDDHRLLPGIVMGDIGPKALGGYTTVDNGFARFDHVRISHENMLSAFSQVTEDGRYVKPPHAKLSYGGMMVVRSLLVGKGAWVMAKAATVSIRYCTVRRQGGRSTDGLERQVITYPGVYYRLLPVLSHAYIFIILGQSLLEQMAVMNKQLATGDASMVSEMHLTSCALKILATTMGAQDAETTRRAMGGHGYSEFAAVGRYYANFLPTTTYEGDNFVLDLQIVRGALKAYKSLQSSSFSVNAVAQLPPSSAYLRFLLPQFTTKLSEPDWTDPTQVVVLLERRASAMVRYRAETTDIDASMDNRVSKATIDAYLSVRVRELIESLSQILQPREASVVSKLYTLTLLTLVESGLVDILSFGLLPQNPGEDPSRGLRATINALCTELLPEVIGLTDAFGFTDWELDSALGVHDGSVYEQLWARAQKEPLNAEEPVDGYEQFVKPMLRRGQLLSGTRGERSKL</sequence>
<dbReference type="AlphaFoldDB" id="A0A4Y9XU29"/>
<evidence type="ECO:0000256" key="11">
    <source>
        <dbReference type="PIRSR" id="PIRSR000168-1"/>
    </source>
</evidence>
<feature type="binding site" evidence="12">
    <location>
        <position position="142"/>
    </location>
    <ligand>
        <name>FAD</name>
        <dbReference type="ChEBI" id="CHEBI:57692"/>
    </ligand>
</feature>
<evidence type="ECO:0000259" key="13">
    <source>
        <dbReference type="Pfam" id="PF01756"/>
    </source>
</evidence>
<keyword evidence="5 10" id="KW-0274">FAD</keyword>
<feature type="binding site" evidence="12">
    <location>
        <position position="181"/>
    </location>
    <ligand>
        <name>FAD</name>
        <dbReference type="ChEBI" id="CHEBI:57692"/>
    </ligand>
</feature>
<evidence type="ECO:0000313" key="17">
    <source>
        <dbReference type="Proteomes" id="UP000298390"/>
    </source>
</evidence>
<evidence type="ECO:0000256" key="3">
    <source>
        <dbReference type="ARBA" id="ARBA00006288"/>
    </source>
</evidence>
<dbReference type="STRING" id="34475.A0A4Y9XU29"/>
<proteinExistence type="inferred from homology"/>
<dbReference type="PIRSF" id="PIRSF000168">
    <property type="entry name" value="Acyl-CoA_oxidase"/>
    <property type="match status" value="1"/>
</dbReference>
<dbReference type="InterPro" id="IPR036250">
    <property type="entry name" value="AcylCo_DH-like_C"/>
</dbReference>
<dbReference type="Proteomes" id="UP000298390">
    <property type="component" value="Unassembled WGS sequence"/>
</dbReference>
<evidence type="ECO:0000256" key="2">
    <source>
        <dbReference type="ARBA" id="ARBA00004275"/>
    </source>
</evidence>
<dbReference type="Pfam" id="PF01756">
    <property type="entry name" value="ACOX"/>
    <property type="match status" value="1"/>
</dbReference>
<dbReference type="PANTHER" id="PTHR10909:SF250">
    <property type="entry name" value="PEROXISOMAL ACYL-COENZYME A OXIDASE 1"/>
    <property type="match status" value="1"/>
</dbReference>
<dbReference type="InterPro" id="IPR055060">
    <property type="entry name" value="ACOX_C_alpha1"/>
</dbReference>
<feature type="active site" description="Proton acceptor" evidence="11">
    <location>
        <position position="427"/>
    </location>
</feature>
<dbReference type="GO" id="GO:0005504">
    <property type="term" value="F:fatty acid binding"/>
    <property type="evidence" value="ECO:0007669"/>
    <property type="project" value="TreeGrafter"/>
</dbReference>
<dbReference type="InterPro" id="IPR029320">
    <property type="entry name" value="Acyl-CoA_ox_N"/>
</dbReference>
<dbReference type="SUPFAM" id="SSF47203">
    <property type="entry name" value="Acyl-CoA dehydrogenase C-terminal domain-like"/>
    <property type="match status" value="2"/>
</dbReference>
<evidence type="ECO:0000256" key="7">
    <source>
        <dbReference type="ARBA" id="ARBA00023002"/>
    </source>
</evidence>
<dbReference type="GO" id="GO:0003997">
    <property type="term" value="F:acyl-CoA oxidase activity"/>
    <property type="evidence" value="ECO:0007669"/>
    <property type="project" value="InterPro"/>
</dbReference>
<feature type="domain" description="Acyl-CoA oxidase C-terminal" evidence="13">
    <location>
        <begin position="518"/>
        <end position="658"/>
    </location>
</feature>
<evidence type="ECO:0000259" key="15">
    <source>
        <dbReference type="Pfam" id="PF22924"/>
    </source>
</evidence>
<evidence type="ECO:0000256" key="4">
    <source>
        <dbReference type="ARBA" id="ARBA00022630"/>
    </source>
</evidence>
<gene>
    <name evidence="16" type="ORF">EVJ58_g10222</name>
</gene>
<dbReference type="PANTHER" id="PTHR10909">
    <property type="entry name" value="ELECTRON TRANSPORT OXIDOREDUCTASE"/>
    <property type="match status" value="1"/>
</dbReference>
<dbReference type="InterPro" id="IPR012258">
    <property type="entry name" value="Acyl-CoA_oxidase"/>
</dbReference>
<comment type="caution">
    <text evidence="16">The sequence shown here is derived from an EMBL/GenBank/DDBJ whole genome shotgun (WGS) entry which is preliminary data.</text>
</comment>
<name>A0A4Y9XU29_9APHY</name>
<dbReference type="GO" id="GO:0071949">
    <property type="term" value="F:FAD binding"/>
    <property type="evidence" value="ECO:0007669"/>
    <property type="project" value="InterPro"/>
</dbReference>
<dbReference type="GO" id="GO:0005777">
    <property type="term" value="C:peroxisome"/>
    <property type="evidence" value="ECO:0007669"/>
    <property type="project" value="UniProtKB-SubCell"/>
</dbReference>
<dbReference type="GO" id="GO:0033540">
    <property type="term" value="P:fatty acid beta-oxidation using acyl-CoA oxidase"/>
    <property type="evidence" value="ECO:0007669"/>
    <property type="project" value="TreeGrafter"/>
</dbReference>
<dbReference type="InterPro" id="IPR037069">
    <property type="entry name" value="AcylCoA_DH/ox_N_sf"/>
</dbReference>
<comment type="cofactor">
    <cofactor evidence="1">
        <name>FAD</name>
        <dbReference type="ChEBI" id="CHEBI:57692"/>
    </cofactor>
</comment>
<dbReference type="Gene3D" id="1.20.140.10">
    <property type="entry name" value="Butyryl-CoA Dehydrogenase, subunit A, domain 3"/>
    <property type="match status" value="2"/>
</dbReference>
<keyword evidence="6" id="KW-0276">Fatty acid metabolism</keyword>
<dbReference type="FunFam" id="2.40.110.10:FF:000003">
    <property type="entry name" value="Acyl-coenzyme A oxidase"/>
    <property type="match status" value="1"/>
</dbReference>
<keyword evidence="4 10" id="KW-0285">Flavoprotein</keyword>
<protein>
    <recommendedName>
        <fullName evidence="10">Acyl-coenzyme A oxidase</fullName>
    </recommendedName>
</protein>
<dbReference type="GO" id="GO:0055088">
    <property type="term" value="P:lipid homeostasis"/>
    <property type="evidence" value="ECO:0007669"/>
    <property type="project" value="TreeGrafter"/>
</dbReference>
<reference evidence="16 17" key="1">
    <citation type="submission" date="2019-01" db="EMBL/GenBank/DDBJ databases">
        <title>Genome sequencing of the rare red list fungi Fomitopsis rosea.</title>
        <authorList>
            <person name="Buettner E."/>
            <person name="Kellner H."/>
        </authorList>
    </citation>
    <scope>NUCLEOTIDE SEQUENCE [LARGE SCALE GENOMIC DNA]</scope>
    <source>
        <strain evidence="16 17">DSM 105464</strain>
    </source>
</reference>
<organism evidence="16 17">
    <name type="scientific">Rhodofomes roseus</name>
    <dbReference type="NCBI Taxonomy" id="34475"/>
    <lineage>
        <taxon>Eukaryota</taxon>
        <taxon>Fungi</taxon>
        <taxon>Dikarya</taxon>
        <taxon>Basidiomycota</taxon>
        <taxon>Agaricomycotina</taxon>
        <taxon>Agaricomycetes</taxon>
        <taxon>Polyporales</taxon>
        <taxon>Rhodofomes</taxon>
    </lineage>
</organism>
<dbReference type="InterPro" id="IPR002655">
    <property type="entry name" value="Acyl-CoA_oxidase_C"/>
</dbReference>
<feature type="domain" description="Acyl-coenzyme A oxidase N-terminal" evidence="14">
    <location>
        <begin position="21"/>
        <end position="132"/>
    </location>
</feature>
<keyword evidence="8" id="KW-0443">Lipid metabolism</keyword>
<evidence type="ECO:0000256" key="12">
    <source>
        <dbReference type="PIRSR" id="PIRSR000168-2"/>
    </source>
</evidence>
<dbReference type="SUPFAM" id="SSF56645">
    <property type="entry name" value="Acyl-CoA dehydrogenase NM domain-like"/>
    <property type="match status" value="1"/>
</dbReference>